<dbReference type="EnsemblPlants" id="TuG1812G0300003276.01.T01">
    <property type="protein sequence ID" value="TuG1812G0300003276.01.T01"/>
    <property type="gene ID" value="TuG1812G0300003276.01"/>
</dbReference>
<organism evidence="1 2">
    <name type="scientific">Triticum urartu</name>
    <name type="common">Red wild einkorn</name>
    <name type="synonym">Crithodium urartu</name>
    <dbReference type="NCBI Taxonomy" id="4572"/>
    <lineage>
        <taxon>Eukaryota</taxon>
        <taxon>Viridiplantae</taxon>
        <taxon>Streptophyta</taxon>
        <taxon>Embryophyta</taxon>
        <taxon>Tracheophyta</taxon>
        <taxon>Spermatophyta</taxon>
        <taxon>Magnoliopsida</taxon>
        <taxon>Liliopsida</taxon>
        <taxon>Poales</taxon>
        <taxon>Poaceae</taxon>
        <taxon>BOP clade</taxon>
        <taxon>Pooideae</taxon>
        <taxon>Triticodae</taxon>
        <taxon>Triticeae</taxon>
        <taxon>Triticinae</taxon>
        <taxon>Triticum</taxon>
    </lineage>
</organism>
<reference evidence="2" key="1">
    <citation type="journal article" date="2013" name="Nature">
        <title>Draft genome of the wheat A-genome progenitor Triticum urartu.</title>
        <authorList>
            <person name="Ling H.Q."/>
            <person name="Zhao S."/>
            <person name="Liu D."/>
            <person name="Wang J."/>
            <person name="Sun H."/>
            <person name="Zhang C."/>
            <person name="Fan H."/>
            <person name="Li D."/>
            <person name="Dong L."/>
            <person name="Tao Y."/>
            <person name="Gao C."/>
            <person name="Wu H."/>
            <person name="Li Y."/>
            <person name="Cui Y."/>
            <person name="Guo X."/>
            <person name="Zheng S."/>
            <person name="Wang B."/>
            <person name="Yu K."/>
            <person name="Liang Q."/>
            <person name="Yang W."/>
            <person name="Lou X."/>
            <person name="Chen J."/>
            <person name="Feng M."/>
            <person name="Jian J."/>
            <person name="Zhang X."/>
            <person name="Luo G."/>
            <person name="Jiang Y."/>
            <person name="Liu J."/>
            <person name="Wang Z."/>
            <person name="Sha Y."/>
            <person name="Zhang B."/>
            <person name="Wu H."/>
            <person name="Tang D."/>
            <person name="Shen Q."/>
            <person name="Xue P."/>
            <person name="Zou S."/>
            <person name="Wang X."/>
            <person name="Liu X."/>
            <person name="Wang F."/>
            <person name="Yang Y."/>
            <person name="An X."/>
            <person name="Dong Z."/>
            <person name="Zhang K."/>
            <person name="Zhang X."/>
            <person name="Luo M.C."/>
            <person name="Dvorak J."/>
            <person name="Tong Y."/>
            <person name="Wang J."/>
            <person name="Yang H."/>
            <person name="Li Z."/>
            <person name="Wang D."/>
            <person name="Zhang A."/>
            <person name="Wang J."/>
        </authorList>
    </citation>
    <scope>NUCLEOTIDE SEQUENCE</scope>
    <source>
        <strain evidence="2">cv. G1812</strain>
    </source>
</reference>
<accession>A0A8R7TWX1</accession>
<keyword evidence="2" id="KW-1185">Reference proteome</keyword>
<dbReference type="Proteomes" id="UP000015106">
    <property type="component" value="Chromosome 3"/>
</dbReference>
<proteinExistence type="predicted"/>
<reference evidence="1" key="3">
    <citation type="submission" date="2022-06" db="UniProtKB">
        <authorList>
            <consortium name="EnsemblPlants"/>
        </authorList>
    </citation>
    <scope>IDENTIFICATION</scope>
</reference>
<reference evidence="1" key="2">
    <citation type="submission" date="2018-03" db="EMBL/GenBank/DDBJ databases">
        <title>The Triticum urartu genome reveals the dynamic nature of wheat genome evolution.</title>
        <authorList>
            <person name="Ling H."/>
            <person name="Ma B."/>
            <person name="Shi X."/>
            <person name="Liu H."/>
            <person name="Dong L."/>
            <person name="Sun H."/>
            <person name="Cao Y."/>
            <person name="Gao Q."/>
            <person name="Zheng S."/>
            <person name="Li Y."/>
            <person name="Yu Y."/>
            <person name="Du H."/>
            <person name="Qi M."/>
            <person name="Li Y."/>
            <person name="Yu H."/>
            <person name="Cui Y."/>
            <person name="Wang N."/>
            <person name="Chen C."/>
            <person name="Wu H."/>
            <person name="Zhao Y."/>
            <person name="Zhang J."/>
            <person name="Li Y."/>
            <person name="Zhou W."/>
            <person name="Zhang B."/>
            <person name="Hu W."/>
            <person name="Eijk M."/>
            <person name="Tang J."/>
            <person name="Witsenboer H."/>
            <person name="Zhao S."/>
            <person name="Li Z."/>
            <person name="Zhang A."/>
            <person name="Wang D."/>
            <person name="Liang C."/>
        </authorList>
    </citation>
    <scope>NUCLEOTIDE SEQUENCE [LARGE SCALE GENOMIC DNA]</scope>
    <source>
        <strain evidence="1">cv. G1812</strain>
    </source>
</reference>
<dbReference type="AlphaFoldDB" id="A0A8R7TWX1"/>
<name>A0A8R7TWX1_TRIUA</name>
<protein>
    <submittedName>
        <fullName evidence="1">Uncharacterized protein</fullName>
    </submittedName>
</protein>
<sequence length="105" mass="12371">MAFQGLKWLELQAELKLFVFSVPFVNSIANIVLIDKDMSQSSWSTHVWRRSELKEELYVVCLNQLFISTLTNRYGVAYCYFKLSRLFNTWYLVINIPLNIISQLV</sequence>
<dbReference type="Gramene" id="TuG1812G0300003276.01.T01">
    <property type="protein sequence ID" value="TuG1812G0300003276.01.T01"/>
    <property type="gene ID" value="TuG1812G0300003276.01"/>
</dbReference>
<evidence type="ECO:0000313" key="2">
    <source>
        <dbReference type="Proteomes" id="UP000015106"/>
    </source>
</evidence>
<evidence type="ECO:0000313" key="1">
    <source>
        <dbReference type="EnsemblPlants" id="TuG1812G0300003276.01.T01"/>
    </source>
</evidence>